<dbReference type="GO" id="GO:0005829">
    <property type="term" value="C:cytosol"/>
    <property type="evidence" value="ECO:0007669"/>
    <property type="project" value="TreeGrafter"/>
</dbReference>
<dbReference type="PANTHER" id="PTHR10000">
    <property type="entry name" value="PHOSPHOSERINE PHOSPHATASE"/>
    <property type="match status" value="1"/>
</dbReference>
<dbReference type="Gene3D" id="3.30.1240.10">
    <property type="match status" value="1"/>
</dbReference>
<dbReference type="NCBIfam" id="TIGR01484">
    <property type="entry name" value="HAD-SF-IIB"/>
    <property type="match status" value="1"/>
</dbReference>
<dbReference type="PANTHER" id="PTHR10000:SF8">
    <property type="entry name" value="HAD SUPERFAMILY HYDROLASE-LIKE, TYPE 3"/>
    <property type="match status" value="1"/>
</dbReference>
<dbReference type="InterPro" id="IPR006379">
    <property type="entry name" value="HAD-SF_hydro_IIB"/>
</dbReference>
<accession>A0A2N9L7L4</accession>
<evidence type="ECO:0000313" key="2">
    <source>
        <dbReference type="Proteomes" id="UP000239735"/>
    </source>
</evidence>
<name>A0A2N9L7L4_9BACT</name>
<dbReference type="InterPro" id="IPR023214">
    <property type="entry name" value="HAD_sf"/>
</dbReference>
<dbReference type="SFLD" id="SFLDS00003">
    <property type="entry name" value="Haloacid_Dehalogenase"/>
    <property type="match status" value="1"/>
</dbReference>
<reference evidence="2" key="1">
    <citation type="submission" date="2018-02" db="EMBL/GenBank/DDBJ databases">
        <authorList>
            <person name="Hausmann B."/>
        </authorList>
    </citation>
    <scope>NUCLEOTIDE SEQUENCE [LARGE SCALE GENOMIC DNA]</scope>
    <source>
        <strain evidence="2">Peat soil MAG SbA5</strain>
    </source>
</reference>
<evidence type="ECO:0000313" key="1">
    <source>
        <dbReference type="EMBL" id="SPE19287.1"/>
    </source>
</evidence>
<dbReference type="GO" id="GO:0016791">
    <property type="term" value="F:phosphatase activity"/>
    <property type="evidence" value="ECO:0007669"/>
    <property type="project" value="TreeGrafter"/>
</dbReference>
<protein>
    <submittedName>
        <fullName evidence="1">HAD-superfamily hydrolase, subfamily IIB</fullName>
    </submittedName>
</protein>
<dbReference type="AlphaFoldDB" id="A0A2N9L7L4"/>
<sequence>MHPPLRLVAIDLDGTLLPAHSHTISERNVRALRAAQEAGITVVFATGRRAAYAAPLLVGLGLRADTPVIASNGAVTCTLTGEVMECCHMQSRVARGLCGVLRPFGIVVFTFNRPGRGELVLEDLEQAHGRIAMWVEANRNAIEIVKPLELALIDGDDPIQGMAAGSIDKMKDAEKALQASEWRDECGCARTEYPARDLSILDLLPPGVTKGWALQRLAAELGVERKETMAIGDNWNDVGMLEWAGQGIVMANAAAELRTMAKTRGWKQAPSNDDEGVAVVLESALAKLAEARA</sequence>
<dbReference type="GO" id="GO:0000287">
    <property type="term" value="F:magnesium ion binding"/>
    <property type="evidence" value="ECO:0007669"/>
    <property type="project" value="TreeGrafter"/>
</dbReference>
<dbReference type="PROSITE" id="PS01229">
    <property type="entry name" value="COF_2"/>
    <property type="match status" value="1"/>
</dbReference>
<dbReference type="InterPro" id="IPR000150">
    <property type="entry name" value="Cof"/>
</dbReference>
<dbReference type="NCBIfam" id="TIGR00099">
    <property type="entry name" value="Cof-subfamily"/>
    <property type="match status" value="1"/>
</dbReference>
<dbReference type="CDD" id="cd07516">
    <property type="entry name" value="HAD_Pase"/>
    <property type="match status" value="1"/>
</dbReference>
<proteinExistence type="predicted"/>
<dbReference type="SFLD" id="SFLDG01140">
    <property type="entry name" value="C2.B:_Phosphomannomutase_and_P"/>
    <property type="match status" value="1"/>
</dbReference>
<gene>
    <name evidence="1" type="ORF">SBA5_220133</name>
</gene>
<dbReference type="Pfam" id="PF08282">
    <property type="entry name" value="Hydrolase_3"/>
    <property type="match status" value="1"/>
</dbReference>
<dbReference type="Proteomes" id="UP000239735">
    <property type="component" value="Unassembled WGS sequence"/>
</dbReference>
<dbReference type="Gene3D" id="3.40.50.1000">
    <property type="entry name" value="HAD superfamily/HAD-like"/>
    <property type="match status" value="1"/>
</dbReference>
<keyword evidence="1" id="KW-0378">Hydrolase</keyword>
<dbReference type="InterPro" id="IPR036412">
    <property type="entry name" value="HAD-like_sf"/>
</dbReference>
<dbReference type="SUPFAM" id="SSF56784">
    <property type="entry name" value="HAD-like"/>
    <property type="match status" value="1"/>
</dbReference>
<organism evidence="1 2">
    <name type="scientific">Candidatus Sulfuritelmatomonas gaucii</name>
    <dbReference type="NCBI Taxonomy" id="2043161"/>
    <lineage>
        <taxon>Bacteria</taxon>
        <taxon>Pseudomonadati</taxon>
        <taxon>Acidobacteriota</taxon>
        <taxon>Terriglobia</taxon>
        <taxon>Terriglobales</taxon>
        <taxon>Acidobacteriaceae</taxon>
        <taxon>Candidatus Sulfuritelmatomonas</taxon>
    </lineage>
</organism>
<dbReference type="EMBL" id="OKRB01000078">
    <property type="protein sequence ID" value="SPE19287.1"/>
    <property type="molecule type" value="Genomic_DNA"/>
</dbReference>
<dbReference type="OrthoDB" id="9781413at2"/>